<organism evidence="9 10">
    <name type="scientific">Acorus gramineus</name>
    <name type="common">Dwarf sweet flag</name>
    <dbReference type="NCBI Taxonomy" id="55184"/>
    <lineage>
        <taxon>Eukaryota</taxon>
        <taxon>Viridiplantae</taxon>
        <taxon>Streptophyta</taxon>
        <taxon>Embryophyta</taxon>
        <taxon>Tracheophyta</taxon>
        <taxon>Spermatophyta</taxon>
        <taxon>Magnoliopsida</taxon>
        <taxon>Liliopsida</taxon>
        <taxon>Acoraceae</taxon>
        <taxon>Acorus</taxon>
    </lineage>
</organism>
<dbReference type="Gene3D" id="1.10.8.430">
    <property type="entry name" value="Helical domain of apoptotic protease-activating factors"/>
    <property type="match status" value="1"/>
</dbReference>
<dbReference type="PANTHER" id="PTHR33463:SF167">
    <property type="entry name" value="PUTATIVE-RELATED"/>
    <property type="match status" value="1"/>
</dbReference>
<dbReference type="Gene3D" id="3.80.10.10">
    <property type="entry name" value="Ribonuclease Inhibitor"/>
    <property type="match status" value="2"/>
</dbReference>
<keyword evidence="10" id="KW-1185">Reference proteome</keyword>
<reference evidence="9" key="1">
    <citation type="journal article" date="2023" name="Nat. Commun.">
        <title>Diploid and tetraploid genomes of Acorus and the evolution of monocots.</title>
        <authorList>
            <person name="Ma L."/>
            <person name="Liu K.W."/>
            <person name="Li Z."/>
            <person name="Hsiao Y.Y."/>
            <person name="Qi Y."/>
            <person name="Fu T."/>
            <person name="Tang G.D."/>
            <person name="Zhang D."/>
            <person name="Sun W.H."/>
            <person name="Liu D.K."/>
            <person name="Li Y."/>
            <person name="Chen G.Z."/>
            <person name="Liu X.D."/>
            <person name="Liao X.Y."/>
            <person name="Jiang Y.T."/>
            <person name="Yu X."/>
            <person name="Hao Y."/>
            <person name="Huang J."/>
            <person name="Zhao X.W."/>
            <person name="Ke S."/>
            <person name="Chen Y.Y."/>
            <person name="Wu W.L."/>
            <person name="Hsu J.L."/>
            <person name="Lin Y.F."/>
            <person name="Huang M.D."/>
            <person name="Li C.Y."/>
            <person name="Huang L."/>
            <person name="Wang Z.W."/>
            <person name="Zhao X."/>
            <person name="Zhong W.Y."/>
            <person name="Peng D.H."/>
            <person name="Ahmad S."/>
            <person name="Lan S."/>
            <person name="Zhang J.S."/>
            <person name="Tsai W.C."/>
            <person name="Van de Peer Y."/>
            <person name="Liu Z.J."/>
        </authorList>
    </citation>
    <scope>NUCLEOTIDE SEQUENCE</scope>
    <source>
        <strain evidence="9">SCP</strain>
    </source>
</reference>
<dbReference type="InterPro" id="IPR057135">
    <property type="entry name" value="At4g27190-like_LRR"/>
</dbReference>
<keyword evidence="3" id="KW-0611">Plant defense</keyword>
<reference evidence="9" key="2">
    <citation type="submission" date="2023-06" db="EMBL/GenBank/DDBJ databases">
        <authorList>
            <person name="Ma L."/>
            <person name="Liu K.-W."/>
            <person name="Li Z."/>
            <person name="Hsiao Y.-Y."/>
            <person name="Qi Y."/>
            <person name="Fu T."/>
            <person name="Tang G."/>
            <person name="Zhang D."/>
            <person name="Sun W.-H."/>
            <person name="Liu D.-K."/>
            <person name="Li Y."/>
            <person name="Chen G.-Z."/>
            <person name="Liu X.-D."/>
            <person name="Liao X.-Y."/>
            <person name="Jiang Y.-T."/>
            <person name="Yu X."/>
            <person name="Hao Y."/>
            <person name="Huang J."/>
            <person name="Zhao X.-W."/>
            <person name="Ke S."/>
            <person name="Chen Y.-Y."/>
            <person name="Wu W.-L."/>
            <person name="Hsu J.-L."/>
            <person name="Lin Y.-F."/>
            <person name="Huang M.-D."/>
            <person name="Li C.-Y."/>
            <person name="Huang L."/>
            <person name="Wang Z.-W."/>
            <person name="Zhao X."/>
            <person name="Zhong W.-Y."/>
            <person name="Peng D.-H."/>
            <person name="Ahmad S."/>
            <person name="Lan S."/>
            <person name="Zhang J.-S."/>
            <person name="Tsai W.-C."/>
            <person name="Van De Peer Y."/>
            <person name="Liu Z.-J."/>
        </authorList>
    </citation>
    <scope>NUCLEOTIDE SEQUENCE</scope>
    <source>
        <strain evidence="9">SCP</strain>
        <tissue evidence="9">Leaves</tissue>
    </source>
</reference>
<dbReference type="InterPro" id="IPR042197">
    <property type="entry name" value="Apaf_helical"/>
</dbReference>
<dbReference type="InterPro" id="IPR055414">
    <property type="entry name" value="LRR_R13L4/SHOC2-like"/>
</dbReference>
<feature type="domain" description="Disease resistance R13L4/SHOC-2-like LRR" evidence="8">
    <location>
        <begin position="533"/>
        <end position="741"/>
    </location>
</feature>
<name>A0AAV9B2J8_ACOGR</name>
<feature type="domain" description="Disease resistance protein At4g27190-like leucine-rich repeats" evidence="6">
    <location>
        <begin position="897"/>
        <end position="1006"/>
    </location>
</feature>
<evidence type="ECO:0000256" key="1">
    <source>
        <dbReference type="ARBA" id="ARBA00008894"/>
    </source>
</evidence>
<dbReference type="Gene3D" id="3.40.50.300">
    <property type="entry name" value="P-loop containing nucleotide triphosphate hydrolases"/>
    <property type="match status" value="1"/>
</dbReference>
<evidence type="ECO:0000256" key="4">
    <source>
        <dbReference type="ARBA" id="ARBA00022840"/>
    </source>
</evidence>
<keyword evidence="4" id="KW-0547">Nucleotide-binding</keyword>
<dbReference type="InterPro" id="IPR027417">
    <property type="entry name" value="P-loop_NTPase"/>
</dbReference>
<evidence type="ECO:0000256" key="3">
    <source>
        <dbReference type="ARBA" id="ARBA00022821"/>
    </source>
</evidence>
<keyword evidence="2" id="KW-0677">Repeat</keyword>
<dbReference type="InterPro" id="IPR032675">
    <property type="entry name" value="LRR_dom_sf"/>
</dbReference>
<dbReference type="Proteomes" id="UP001179952">
    <property type="component" value="Unassembled WGS sequence"/>
</dbReference>
<dbReference type="GO" id="GO:0006952">
    <property type="term" value="P:defense response"/>
    <property type="evidence" value="ECO:0007669"/>
    <property type="project" value="UniProtKB-KW"/>
</dbReference>
<dbReference type="InterPro" id="IPR050905">
    <property type="entry name" value="Plant_NBS-LRR"/>
</dbReference>
<sequence length="1047" mass="119067">MASMSVLFSCFLNQSLLETIFFRRLRKKIGHLNTLKENLNKNFEDLSIFWIGRMKCAEYELWLKEVSEFRSQTTDIKQKFEKYSSSNFCPHVSLLIKLNKSVTSATEKVIILSKSLDVNERSTPDVPVGLMTDPGAKAILSNYPTILKKVLEIERGDFLDIFPDSSETMLVPKLRAGTSTVQILHIILEHLSSADTHMIAICGDNGIGKTTMLRILRSLPKTKEMFEIIIWVTVSRSQSTRKVQDEIAKQLSVRVTADEPDDRVAMRLFNRLVGMKFLLLLDDVLEDIDLMKVGIPNLIHSAGCKVVYSSLHVEVCRNMGKEEVITMLHRSEEESWQLFNDVLGDSMDNNILAKEIIGKCGGLSLAIETVGQALRMSIMRCNPHPWDEVLRELTSPVIPAFELGISSAVVTLSVLKIGYNHLGGDDAKNCFLYSALYTDMIIAEELIDHWVMEGYIGKSETLARSRELGHNMLQQLIETTLLRRGGKQGQVEMHELHRDMALSIATGFLVWNGGSYPDAALDGQWECANRVSLVRCGLRNLPNSPNCPELLTLLLQGNRMLRVIPKDFFARMPQLCILDLSETRIISLPCSISALVNLKALLLRNCERLALLPPEVGRLTQLEFIDLCGTRTSYLPDEFMKLSRLRTLQVTFYGYFENEKQPQIIPDNTISILLDLEELYIRVEPDDIRWEHIVEAVTKELSGLQKLTAIRFYFPTAELCGIFIKESVPWREERLLKFHITIGRRVRRLVTRVTGFGRWSEGWDRKLRFTNGDGPVPDEVKEVLRRANELYLDSHKTMKSLSEFGLGNMRSLKGCLVAECDEIEVLVKEDEQSRDEIAPECDEIEVLVKEDEQSRDEIAPECDEIEVLVKEDEQSRDEIAPEMMFTNLQYLSVQYLLKLVSIWHQPIPGGSFSGLRTLIVGGCSNLEIVIPKEMALNLSNLEELRVFSCRKVKIIIKGSGSEPMLPKLKYLVLFSMPELKRICEEASKWPSLQVVYASSCPKLTRLPLLLDGIPSLGVIGGEENWWHSLTWEEKFMKDDLEPIFYPV</sequence>
<dbReference type="EMBL" id="JAUJYN010000005">
    <property type="protein sequence ID" value="KAK1270519.1"/>
    <property type="molecule type" value="Genomic_DNA"/>
</dbReference>
<dbReference type="Pfam" id="PF23559">
    <property type="entry name" value="WHD_DRP"/>
    <property type="match status" value="1"/>
</dbReference>
<keyword evidence="4" id="KW-0067">ATP-binding</keyword>
<dbReference type="SUPFAM" id="SSF52540">
    <property type="entry name" value="P-loop containing nucleoside triphosphate hydrolases"/>
    <property type="match status" value="1"/>
</dbReference>
<feature type="domain" description="Disease resistance protein winged helix" evidence="7">
    <location>
        <begin position="442"/>
        <end position="501"/>
    </location>
</feature>
<comment type="similarity">
    <text evidence="1">Belongs to the disease resistance NB-LRR family.</text>
</comment>
<evidence type="ECO:0000313" key="10">
    <source>
        <dbReference type="Proteomes" id="UP001179952"/>
    </source>
</evidence>
<evidence type="ECO:0000259" key="6">
    <source>
        <dbReference type="Pfam" id="PF23247"/>
    </source>
</evidence>
<dbReference type="SUPFAM" id="SSF52058">
    <property type="entry name" value="L domain-like"/>
    <property type="match status" value="1"/>
</dbReference>
<dbReference type="Pfam" id="PF23598">
    <property type="entry name" value="LRR_14"/>
    <property type="match status" value="1"/>
</dbReference>
<dbReference type="InterPro" id="IPR002182">
    <property type="entry name" value="NB-ARC"/>
</dbReference>
<evidence type="ECO:0000259" key="8">
    <source>
        <dbReference type="Pfam" id="PF23598"/>
    </source>
</evidence>
<dbReference type="Pfam" id="PF00931">
    <property type="entry name" value="NB-ARC"/>
    <property type="match status" value="1"/>
</dbReference>
<dbReference type="AlphaFoldDB" id="A0AAV9B2J8"/>
<feature type="domain" description="NB-ARC" evidence="5">
    <location>
        <begin position="186"/>
        <end position="343"/>
    </location>
</feature>
<comment type="caution">
    <text evidence="9">The sequence shown here is derived from an EMBL/GenBank/DDBJ whole genome shotgun (WGS) entry which is preliminary data.</text>
</comment>
<dbReference type="InterPro" id="IPR058922">
    <property type="entry name" value="WHD_DRP"/>
</dbReference>
<gene>
    <name evidence="9" type="ORF">QJS04_geneDACA004222</name>
</gene>
<dbReference type="GO" id="GO:0043531">
    <property type="term" value="F:ADP binding"/>
    <property type="evidence" value="ECO:0007669"/>
    <property type="project" value="InterPro"/>
</dbReference>
<dbReference type="Pfam" id="PF23247">
    <property type="entry name" value="LRR_RPS2"/>
    <property type="match status" value="1"/>
</dbReference>
<evidence type="ECO:0000259" key="7">
    <source>
        <dbReference type="Pfam" id="PF23559"/>
    </source>
</evidence>
<evidence type="ECO:0000313" key="9">
    <source>
        <dbReference type="EMBL" id="KAK1270519.1"/>
    </source>
</evidence>
<accession>A0AAV9B2J8</accession>
<dbReference type="PANTHER" id="PTHR33463">
    <property type="entry name" value="NB-ARC DOMAIN-CONTAINING PROTEIN-RELATED"/>
    <property type="match status" value="1"/>
</dbReference>
<proteinExistence type="inferred from homology"/>
<dbReference type="GO" id="GO:0005524">
    <property type="term" value="F:ATP binding"/>
    <property type="evidence" value="ECO:0007669"/>
    <property type="project" value="UniProtKB-KW"/>
</dbReference>
<protein>
    <submittedName>
        <fullName evidence="9">Disease resistance protein</fullName>
    </submittedName>
</protein>
<evidence type="ECO:0000259" key="5">
    <source>
        <dbReference type="Pfam" id="PF00931"/>
    </source>
</evidence>
<evidence type="ECO:0000256" key="2">
    <source>
        <dbReference type="ARBA" id="ARBA00022737"/>
    </source>
</evidence>
<dbReference type="PRINTS" id="PR00364">
    <property type="entry name" value="DISEASERSIST"/>
</dbReference>